<feature type="region of interest" description="Disordered" evidence="11">
    <location>
        <begin position="231"/>
        <end position="348"/>
    </location>
</feature>
<dbReference type="GO" id="GO:0000978">
    <property type="term" value="F:RNA polymerase II cis-regulatory region sequence-specific DNA binding"/>
    <property type="evidence" value="ECO:0007669"/>
    <property type="project" value="TreeGrafter"/>
</dbReference>
<dbReference type="PANTHER" id="PTHR46062:SF1">
    <property type="entry name" value="LP12374P"/>
    <property type="match status" value="1"/>
</dbReference>
<evidence type="ECO:0000313" key="13">
    <source>
        <dbReference type="EMBL" id="ORY91237.1"/>
    </source>
</evidence>
<feature type="domain" description="BHLH" evidence="12">
    <location>
        <begin position="153"/>
        <end position="205"/>
    </location>
</feature>
<feature type="region of interest" description="Disordered" evidence="11">
    <location>
        <begin position="1"/>
        <end position="69"/>
    </location>
</feature>
<dbReference type="GO" id="GO:0005789">
    <property type="term" value="C:endoplasmic reticulum membrane"/>
    <property type="evidence" value="ECO:0007669"/>
    <property type="project" value="UniProtKB-SubCell"/>
</dbReference>
<dbReference type="GO" id="GO:0046983">
    <property type="term" value="F:protein dimerization activity"/>
    <property type="evidence" value="ECO:0007669"/>
    <property type="project" value="InterPro"/>
</dbReference>
<dbReference type="Pfam" id="PF00010">
    <property type="entry name" value="HLH"/>
    <property type="match status" value="1"/>
</dbReference>
<evidence type="ECO:0000256" key="11">
    <source>
        <dbReference type="SAM" id="MobiDB-lite"/>
    </source>
</evidence>
<dbReference type="InterPro" id="IPR011598">
    <property type="entry name" value="bHLH_dom"/>
</dbReference>
<evidence type="ECO:0000313" key="14">
    <source>
        <dbReference type="Proteomes" id="UP000242180"/>
    </source>
</evidence>
<dbReference type="EMBL" id="MCGN01000011">
    <property type="protein sequence ID" value="ORY91237.1"/>
    <property type="molecule type" value="Genomic_DNA"/>
</dbReference>
<evidence type="ECO:0000256" key="3">
    <source>
        <dbReference type="ARBA" id="ARBA00022692"/>
    </source>
</evidence>
<feature type="compositionally biased region" description="Polar residues" evidence="11">
    <location>
        <begin position="25"/>
        <end position="51"/>
    </location>
</feature>
<protein>
    <recommendedName>
        <fullName evidence="12">BHLH domain-containing protein</fullName>
    </recommendedName>
</protein>
<dbReference type="AlphaFoldDB" id="A0A1X2H1D1"/>
<evidence type="ECO:0000259" key="12">
    <source>
        <dbReference type="PROSITE" id="PS50888"/>
    </source>
</evidence>
<keyword evidence="7" id="KW-0238">DNA-binding</keyword>
<keyword evidence="9" id="KW-0804">Transcription</keyword>
<comment type="subcellular location">
    <subcellularLocation>
        <location evidence="2">Endoplasmic reticulum membrane</location>
        <topology evidence="2">Multi-pass membrane protein</topology>
    </subcellularLocation>
    <subcellularLocation>
        <location evidence="1">Nucleus</location>
    </subcellularLocation>
</comment>
<evidence type="ECO:0000256" key="9">
    <source>
        <dbReference type="ARBA" id="ARBA00023163"/>
    </source>
</evidence>
<evidence type="ECO:0000256" key="1">
    <source>
        <dbReference type="ARBA" id="ARBA00004123"/>
    </source>
</evidence>
<dbReference type="Gene3D" id="4.10.280.10">
    <property type="entry name" value="Helix-loop-helix DNA-binding domain"/>
    <property type="match status" value="1"/>
</dbReference>
<keyword evidence="8" id="KW-0472">Membrane</keyword>
<dbReference type="InParanoid" id="A0A1X2H1D1"/>
<dbReference type="InterPro" id="IPR036638">
    <property type="entry name" value="HLH_DNA-bd_sf"/>
</dbReference>
<keyword evidence="14" id="KW-1185">Reference proteome</keyword>
<name>A0A1X2H1D1_SYNRA</name>
<gene>
    <name evidence="13" type="ORF">BCR43DRAFT_498745</name>
</gene>
<dbReference type="GO" id="GO:0000981">
    <property type="term" value="F:DNA-binding transcription factor activity, RNA polymerase II-specific"/>
    <property type="evidence" value="ECO:0007669"/>
    <property type="project" value="TreeGrafter"/>
</dbReference>
<evidence type="ECO:0000256" key="4">
    <source>
        <dbReference type="ARBA" id="ARBA00022824"/>
    </source>
</evidence>
<comment type="caution">
    <text evidence="13">The sequence shown here is derived from an EMBL/GenBank/DDBJ whole genome shotgun (WGS) entry which is preliminary data.</text>
</comment>
<keyword evidence="6" id="KW-0805">Transcription regulation</keyword>
<dbReference type="PROSITE" id="PS50888">
    <property type="entry name" value="BHLH"/>
    <property type="match status" value="1"/>
</dbReference>
<sequence length="348" mass="38213">MASSSPPTSPAHSSPLPPKKRRKASTSPEASPSTLSAVGTPSAQSISSPVSGPNMMPLPPPLMPYPDHRTSPTLAPHPFYYPFYHPPVYIPIHGASPPLAPTSPSPQGQQRRLLPKNPHEAMYYHPYGMPATSPPSTPQQHQQCTTADEREQARKVSHSAIERRRRERINDKIVQLRQLIPSCADQEHLHKMTVLQSAIDYISYLKEVVARLDGGDDRRVQVNLKMQKMPKSMLPKEVEPFTSQFSSRDKKSLKPMDVIKGGTMLPSSSPSQQSQPDNHDAASWTPLPPPSIQPSSPATSSSSIRSRQDSFSSVNGANSPSLPTPALTPRQNPQAHQQKHMSIENILC</sequence>
<evidence type="ECO:0000256" key="5">
    <source>
        <dbReference type="ARBA" id="ARBA00022989"/>
    </source>
</evidence>
<keyword evidence="10" id="KW-0539">Nucleus</keyword>
<dbReference type="Proteomes" id="UP000242180">
    <property type="component" value="Unassembled WGS sequence"/>
</dbReference>
<dbReference type="STRING" id="13706.A0A1X2H1D1"/>
<dbReference type="GO" id="GO:0005634">
    <property type="term" value="C:nucleus"/>
    <property type="evidence" value="ECO:0007669"/>
    <property type="project" value="UniProtKB-SubCell"/>
</dbReference>
<evidence type="ECO:0000256" key="2">
    <source>
        <dbReference type="ARBA" id="ARBA00004477"/>
    </source>
</evidence>
<keyword evidence="3" id="KW-0812">Transmembrane</keyword>
<organism evidence="13 14">
    <name type="scientific">Syncephalastrum racemosum</name>
    <name type="common">Filamentous fungus</name>
    <dbReference type="NCBI Taxonomy" id="13706"/>
    <lineage>
        <taxon>Eukaryota</taxon>
        <taxon>Fungi</taxon>
        <taxon>Fungi incertae sedis</taxon>
        <taxon>Mucoromycota</taxon>
        <taxon>Mucoromycotina</taxon>
        <taxon>Mucoromycetes</taxon>
        <taxon>Mucorales</taxon>
        <taxon>Syncephalastraceae</taxon>
        <taxon>Syncephalastrum</taxon>
    </lineage>
</organism>
<reference evidence="13 14" key="1">
    <citation type="submission" date="2016-07" db="EMBL/GenBank/DDBJ databases">
        <title>Pervasive Adenine N6-methylation of Active Genes in Fungi.</title>
        <authorList>
            <consortium name="DOE Joint Genome Institute"/>
            <person name="Mondo S.J."/>
            <person name="Dannebaum R.O."/>
            <person name="Kuo R.C."/>
            <person name="Labutti K."/>
            <person name="Haridas S."/>
            <person name="Kuo A."/>
            <person name="Salamov A."/>
            <person name="Ahrendt S.R."/>
            <person name="Lipzen A."/>
            <person name="Sullivan W."/>
            <person name="Andreopoulos W.B."/>
            <person name="Clum A."/>
            <person name="Lindquist E."/>
            <person name="Daum C."/>
            <person name="Ramamoorthy G.K."/>
            <person name="Gryganskyi A."/>
            <person name="Culley D."/>
            <person name="Magnuson J.K."/>
            <person name="James T.Y."/>
            <person name="O'Malley M.A."/>
            <person name="Stajich J.E."/>
            <person name="Spatafora J.W."/>
            <person name="Visel A."/>
            <person name="Grigoriev I.V."/>
        </authorList>
    </citation>
    <scope>NUCLEOTIDE SEQUENCE [LARGE SCALE GENOMIC DNA]</scope>
    <source>
        <strain evidence="13 14">NRRL 2496</strain>
    </source>
</reference>
<evidence type="ECO:0000256" key="7">
    <source>
        <dbReference type="ARBA" id="ARBA00023125"/>
    </source>
</evidence>
<proteinExistence type="predicted"/>
<dbReference type="SMART" id="SM00353">
    <property type="entry name" value="HLH"/>
    <property type="match status" value="1"/>
</dbReference>
<feature type="compositionally biased region" description="Low complexity" evidence="11">
    <location>
        <begin position="266"/>
        <end position="276"/>
    </location>
</feature>
<keyword evidence="4" id="KW-0256">Endoplasmic reticulum</keyword>
<accession>A0A1X2H1D1</accession>
<dbReference type="SUPFAM" id="SSF47459">
    <property type="entry name" value="HLH, helix-loop-helix DNA-binding domain"/>
    <property type="match status" value="1"/>
</dbReference>
<evidence type="ECO:0000256" key="8">
    <source>
        <dbReference type="ARBA" id="ARBA00023136"/>
    </source>
</evidence>
<feature type="compositionally biased region" description="Low complexity" evidence="11">
    <location>
        <begin position="1"/>
        <end position="14"/>
    </location>
</feature>
<feature type="compositionally biased region" description="Low complexity" evidence="11">
    <location>
        <begin position="293"/>
        <end position="313"/>
    </location>
</feature>
<dbReference type="OrthoDB" id="690068at2759"/>
<evidence type="ECO:0000256" key="10">
    <source>
        <dbReference type="ARBA" id="ARBA00023242"/>
    </source>
</evidence>
<dbReference type="PANTHER" id="PTHR46062">
    <property type="entry name" value="STEROL REGULATORY ELEMENT-BINDING PROTEIN"/>
    <property type="match status" value="1"/>
</dbReference>
<evidence type="ECO:0000256" key="6">
    <source>
        <dbReference type="ARBA" id="ARBA00023015"/>
    </source>
</evidence>
<keyword evidence="5" id="KW-1133">Transmembrane helix</keyword>